<evidence type="ECO:0000313" key="3">
    <source>
        <dbReference type="EMBL" id="GIJ28736.1"/>
    </source>
</evidence>
<comment type="caution">
    <text evidence="3">The sequence shown here is derived from an EMBL/GenBank/DDBJ whole genome shotgun (WGS) entry which is preliminary data.</text>
</comment>
<reference evidence="3 4" key="1">
    <citation type="submission" date="2021-01" db="EMBL/GenBank/DDBJ databases">
        <title>Whole genome shotgun sequence of Verrucosispora qiuiae NBRC 106684.</title>
        <authorList>
            <person name="Komaki H."/>
            <person name="Tamura T."/>
        </authorList>
    </citation>
    <scope>NUCLEOTIDE SEQUENCE [LARGE SCALE GENOMIC DNA]</scope>
    <source>
        <strain evidence="3 4">NBRC 106684</strain>
    </source>
</reference>
<evidence type="ECO:0000259" key="2">
    <source>
        <dbReference type="Pfam" id="PF20059"/>
    </source>
</evidence>
<evidence type="ECO:0000313" key="4">
    <source>
        <dbReference type="Proteomes" id="UP000653076"/>
    </source>
</evidence>
<protein>
    <recommendedName>
        <fullName evidence="2">DUF6458 domain-containing protein</fullName>
    </recommendedName>
</protein>
<dbReference type="EMBL" id="BOPC01000053">
    <property type="protein sequence ID" value="GIJ28736.1"/>
    <property type="molecule type" value="Genomic_DNA"/>
</dbReference>
<proteinExistence type="predicted"/>
<organism evidence="3 4">
    <name type="scientific">Micromonospora qiuiae</name>
    <dbReference type="NCBI Taxonomy" id="502268"/>
    <lineage>
        <taxon>Bacteria</taxon>
        <taxon>Bacillati</taxon>
        <taxon>Actinomycetota</taxon>
        <taxon>Actinomycetes</taxon>
        <taxon>Micromonosporales</taxon>
        <taxon>Micromonosporaceae</taxon>
        <taxon>Micromonospora</taxon>
    </lineage>
</organism>
<feature type="domain" description="DUF6458" evidence="2">
    <location>
        <begin position="1"/>
        <end position="60"/>
    </location>
</feature>
<accession>A0ABQ4JGX5</accession>
<dbReference type="Pfam" id="PF20059">
    <property type="entry name" value="DUF6458"/>
    <property type="match status" value="1"/>
</dbReference>
<keyword evidence="1" id="KW-1133">Transmembrane helix</keyword>
<keyword evidence="4" id="KW-1185">Reference proteome</keyword>
<evidence type="ECO:0000256" key="1">
    <source>
        <dbReference type="SAM" id="Phobius"/>
    </source>
</evidence>
<feature type="transmembrane region" description="Helical" evidence="1">
    <location>
        <begin position="32"/>
        <end position="51"/>
    </location>
</feature>
<keyword evidence="1" id="KW-0812">Transmembrane</keyword>
<dbReference type="InterPro" id="IPR045597">
    <property type="entry name" value="DUF6458"/>
</dbReference>
<keyword evidence="1" id="KW-0472">Membrane</keyword>
<dbReference type="Proteomes" id="UP000653076">
    <property type="component" value="Unassembled WGS sequence"/>
</dbReference>
<dbReference type="RefSeq" id="WP_204036244.1">
    <property type="nucleotide sequence ID" value="NZ_BOPC01000053.1"/>
</dbReference>
<gene>
    <name evidence="3" type="ORF">Vqi01_38980</name>
</gene>
<sequence>MGIGTSVFLLAVGAILAFAVNASIGGLDLDVVGWVLMAAGLLGLIMTTLVWGRRRQVVATEEPVEYRRVEEPTEYRRVEERRDVAPPL</sequence>
<name>A0ABQ4JGX5_9ACTN</name>